<evidence type="ECO:0000256" key="3">
    <source>
        <dbReference type="ARBA" id="ARBA00023002"/>
    </source>
</evidence>
<keyword evidence="4 6" id="KW-0520">NAD</keyword>
<feature type="binding site" evidence="6">
    <location>
        <position position="12"/>
    </location>
    <ligand>
        <name>FMN</name>
        <dbReference type="ChEBI" id="CHEBI:58210"/>
    </ligand>
</feature>
<dbReference type="GO" id="GO:0016655">
    <property type="term" value="F:oxidoreductase activity, acting on NAD(P)H, quinone or similar compound as acceptor"/>
    <property type="evidence" value="ECO:0007669"/>
    <property type="project" value="InterPro"/>
</dbReference>
<evidence type="ECO:0000256" key="4">
    <source>
        <dbReference type="ARBA" id="ARBA00023027"/>
    </source>
</evidence>
<dbReference type="InterPro" id="IPR029039">
    <property type="entry name" value="Flavoprotein-like_sf"/>
</dbReference>
<dbReference type="Pfam" id="PF02525">
    <property type="entry name" value="Flavodoxin_2"/>
    <property type="match status" value="1"/>
</dbReference>
<evidence type="ECO:0000256" key="2">
    <source>
        <dbReference type="ARBA" id="ARBA00022643"/>
    </source>
</evidence>
<keyword evidence="9" id="KW-1185">Reference proteome</keyword>
<reference evidence="8 9" key="1">
    <citation type="submission" date="2018-08" db="EMBL/GenBank/DDBJ databases">
        <title>Diversity &amp; Physiological Properties of Lignin-Decomposing Actinobacteria from Soil.</title>
        <authorList>
            <person name="Roh S.G."/>
            <person name="Kim S.B."/>
        </authorList>
    </citation>
    <scope>NUCLEOTIDE SEQUENCE [LARGE SCALE GENOMIC DNA]</scope>
    <source>
        <strain evidence="8 9">MMS17-GH009</strain>
    </source>
</reference>
<accession>A0A372ZWB2</accession>
<comment type="cofactor">
    <cofactor evidence="6">
        <name>FMN</name>
        <dbReference type="ChEBI" id="CHEBI:58210"/>
    </cofactor>
    <text evidence="6">Binds 1 FMN per subunit.</text>
</comment>
<dbReference type="Proteomes" id="UP000263377">
    <property type="component" value="Unassembled WGS sequence"/>
</dbReference>
<comment type="function">
    <text evidence="6">Quinone reductase that provides resistance to thiol-specific stress caused by electrophilic quinones.</text>
</comment>
<dbReference type="EC" id="1.7.1.17" evidence="6"/>
<dbReference type="HAMAP" id="MF_01216">
    <property type="entry name" value="Azoreductase_type1"/>
    <property type="match status" value="1"/>
</dbReference>
<dbReference type="EC" id="1.6.5.-" evidence="6"/>
<comment type="function">
    <text evidence="6">Also exhibits azoreductase activity. Catalyzes the reductive cleavage of the azo bond in aromatic azo compounds to the corresponding amines.</text>
</comment>
<dbReference type="PANTHER" id="PTHR43741:SF4">
    <property type="entry name" value="FMN-DEPENDENT NADH:QUINONE OXIDOREDUCTASE"/>
    <property type="match status" value="1"/>
</dbReference>
<dbReference type="InterPro" id="IPR003680">
    <property type="entry name" value="Flavodoxin_fold"/>
</dbReference>
<dbReference type="AlphaFoldDB" id="A0A372ZWB2"/>
<comment type="caution">
    <text evidence="8">The sequence shown here is derived from an EMBL/GenBank/DDBJ whole genome shotgun (WGS) entry which is preliminary data.</text>
</comment>
<dbReference type="GO" id="GO:0009055">
    <property type="term" value="F:electron transfer activity"/>
    <property type="evidence" value="ECO:0007669"/>
    <property type="project" value="UniProtKB-UniRule"/>
</dbReference>
<comment type="caution">
    <text evidence="6">Lacks conserved residue(s) required for the propagation of feature annotation.</text>
</comment>
<comment type="similarity">
    <text evidence="6">Belongs to the azoreductase type 1 family.</text>
</comment>
<protein>
    <recommendedName>
        <fullName evidence="6">FMN dependent NADH:quinone oxidoreductase</fullName>
        <ecNumber evidence="6">1.6.5.-</ecNumber>
    </recommendedName>
    <alternativeName>
        <fullName evidence="6">Azo-dye reductase</fullName>
    </alternativeName>
    <alternativeName>
        <fullName evidence="6">FMN-dependent NADH-azo compound oxidoreductase</fullName>
    </alternativeName>
    <alternativeName>
        <fullName evidence="6">FMN-dependent NADH-azoreductase</fullName>
        <ecNumber evidence="6">1.7.1.17</ecNumber>
    </alternativeName>
</protein>
<proteinExistence type="inferred from homology"/>
<comment type="catalytic activity">
    <reaction evidence="6">
        <text>2 a quinone + NADH + H(+) = 2 a 1,4-benzosemiquinone + NAD(+)</text>
        <dbReference type="Rhea" id="RHEA:65952"/>
        <dbReference type="ChEBI" id="CHEBI:15378"/>
        <dbReference type="ChEBI" id="CHEBI:57540"/>
        <dbReference type="ChEBI" id="CHEBI:57945"/>
        <dbReference type="ChEBI" id="CHEBI:132124"/>
        <dbReference type="ChEBI" id="CHEBI:134225"/>
    </reaction>
</comment>
<keyword evidence="3 6" id="KW-0560">Oxidoreductase</keyword>
<dbReference type="InterPro" id="IPR023048">
    <property type="entry name" value="NADH:quinone_OxRdtase_FMN_depd"/>
</dbReference>
<name>A0A372ZWB2_9ACTN</name>
<dbReference type="InterPro" id="IPR050104">
    <property type="entry name" value="FMN-dep_NADH:Q_OxRdtase_AzoR1"/>
</dbReference>
<dbReference type="RefSeq" id="WP_117488270.1">
    <property type="nucleotide sequence ID" value="NZ_QVIG01000001.1"/>
</dbReference>
<dbReference type="SUPFAM" id="SSF52218">
    <property type="entry name" value="Flavoproteins"/>
    <property type="match status" value="1"/>
</dbReference>
<organism evidence="8 9">
    <name type="scientific">Kitasatospora xanthocidica</name>
    <dbReference type="NCBI Taxonomy" id="83382"/>
    <lineage>
        <taxon>Bacteria</taxon>
        <taxon>Bacillati</taxon>
        <taxon>Actinomycetota</taxon>
        <taxon>Actinomycetes</taxon>
        <taxon>Kitasatosporales</taxon>
        <taxon>Streptomycetaceae</taxon>
        <taxon>Kitasatospora</taxon>
    </lineage>
</organism>
<comment type="catalytic activity">
    <reaction evidence="5">
        <text>N,N-dimethyl-1,4-phenylenediamine + anthranilate + 2 NAD(+) = 2-(4-dimethylaminophenyl)diazenylbenzoate + 2 NADH + 2 H(+)</text>
        <dbReference type="Rhea" id="RHEA:55872"/>
        <dbReference type="ChEBI" id="CHEBI:15378"/>
        <dbReference type="ChEBI" id="CHEBI:15783"/>
        <dbReference type="ChEBI" id="CHEBI:16567"/>
        <dbReference type="ChEBI" id="CHEBI:57540"/>
        <dbReference type="ChEBI" id="CHEBI:57945"/>
        <dbReference type="ChEBI" id="CHEBI:71579"/>
        <dbReference type="EC" id="1.7.1.17"/>
    </reaction>
    <physiologicalReaction direction="right-to-left" evidence="5">
        <dbReference type="Rhea" id="RHEA:55874"/>
    </physiologicalReaction>
</comment>
<evidence type="ECO:0000313" key="8">
    <source>
        <dbReference type="EMBL" id="RGD60178.1"/>
    </source>
</evidence>
<sequence length="231" mass="24930">MTSTTLLHLDSSISPSGSVSRALTARFADAWHARHGTAGRDRYRYRDLAADPVPPVRAAYDALGRRTERKGTLPLDDIGRLAEGPDEAHEWTLSRPLIEELRAAGTLLVGSPMYNYTVSAGLKAWIDRVTFPGVHHDPETGEPLLRDTRVVVVAVRGGGYAPGTPRAHCDFQVPYLRAYFDRIGVAPEHLHVVTAELTRAADVPALNALQPLAAESLAAAEAALDELAATL</sequence>
<dbReference type="EMBL" id="QVIG01000001">
    <property type="protein sequence ID" value="RGD60178.1"/>
    <property type="molecule type" value="Genomic_DNA"/>
</dbReference>
<dbReference type="GO" id="GO:0016652">
    <property type="term" value="F:oxidoreductase activity, acting on NAD(P)H as acceptor"/>
    <property type="evidence" value="ECO:0007669"/>
    <property type="project" value="UniProtKB-UniRule"/>
</dbReference>
<evidence type="ECO:0000259" key="7">
    <source>
        <dbReference type="Pfam" id="PF02525"/>
    </source>
</evidence>
<keyword evidence="1 6" id="KW-0285">Flavoprotein</keyword>
<dbReference type="GO" id="GO:0010181">
    <property type="term" value="F:FMN binding"/>
    <property type="evidence" value="ECO:0007669"/>
    <property type="project" value="UniProtKB-UniRule"/>
</dbReference>
<dbReference type="Gene3D" id="3.40.50.360">
    <property type="match status" value="1"/>
</dbReference>
<comment type="subunit">
    <text evidence="6">Homodimer.</text>
</comment>
<evidence type="ECO:0000256" key="6">
    <source>
        <dbReference type="HAMAP-Rule" id="MF_01216"/>
    </source>
</evidence>
<evidence type="ECO:0000256" key="1">
    <source>
        <dbReference type="ARBA" id="ARBA00022630"/>
    </source>
</evidence>
<evidence type="ECO:0000313" key="9">
    <source>
        <dbReference type="Proteomes" id="UP000263377"/>
    </source>
</evidence>
<dbReference type="PANTHER" id="PTHR43741">
    <property type="entry name" value="FMN-DEPENDENT NADH-AZOREDUCTASE 1"/>
    <property type="match status" value="1"/>
</dbReference>
<feature type="domain" description="Flavodoxin-like fold" evidence="7">
    <location>
        <begin position="5"/>
        <end position="195"/>
    </location>
</feature>
<evidence type="ECO:0000256" key="5">
    <source>
        <dbReference type="ARBA" id="ARBA00048542"/>
    </source>
</evidence>
<feature type="binding site" evidence="6">
    <location>
        <begin position="18"/>
        <end position="20"/>
    </location>
    <ligand>
        <name>FMN</name>
        <dbReference type="ChEBI" id="CHEBI:58210"/>
    </ligand>
</feature>
<gene>
    <name evidence="6" type="primary">azoR</name>
    <name evidence="8" type="ORF">DR950_22450</name>
</gene>
<keyword evidence="2 6" id="KW-0288">FMN</keyword>